<proteinExistence type="predicted"/>
<dbReference type="AlphaFoldDB" id="A0A3A1YHV4"/>
<keyword evidence="2" id="KW-1185">Reference proteome</keyword>
<reference evidence="1 2" key="1">
    <citation type="submission" date="2017-08" db="EMBL/GenBank/DDBJ databases">
        <title>Reclassification of Bisgaard taxon 37 and 44.</title>
        <authorList>
            <person name="Christensen H."/>
        </authorList>
    </citation>
    <scope>NUCLEOTIDE SEQUENCE [LARGE SCALE GENOMIC DNA]</scope>
    <source>
        <strain evidence="1 2">EEAB3T1</strain>
    </source>
</reference>
<sequence>MLYLDLPNVPLGRDELAEKVKDLLASNLSPAECINLYLGILNTTIKNFEVLKSKTDTELQVYVQKIIAKSKNSGSFTLNDITKITQLLQAMIKHLTEAYKLEDSEQENFKLLSEYQVDARNLAAMDQEELKDSLLYLAFNAFAQNLENLLSNYCLTSSNIAKTLTHKQKAHLEGEKSNEKLASYDLELNCPQFINFFWNYLQQKNNKINFAQSAIFRVNAKNFKLLETFYNQNYQVNLDAESKVALSVFREFNDIAQQHPEIKTWLTNFYQIQNHSLGQAFDFVIANDSKEFYEQIKNQKFSQICLFLKQNDYEVSPQKWLALLKPKGKLYLAISQTIYTTNNRSFNKHNSAKSKFFLTLLQEQLISECLFFDMINLSDSHYNYSLFTIEPSAQEAITFKNYTSLNYHNLNQQNFKELIENLEANSINNVTLTYQEIKQQENFTISPTNIFESKKIMLNNLNGVKNMAVINPAELPNIHDLFKENDLAHLYEQLFELEGDDIIGIKAKTATELQQFLLANGIFELESIQRIIRWVENKEGFIAQYSNEVFNSITERLNKFKISPVEAKTALENSLARLDDFLKNQLK</sequence>
<evidence type="ECO:0000313" key="1">
    <source>
        <dbReference type="EMBL" id="RIY36788.1"/>
    </source>
</evidence>
<protein>
    <submittedName>
        <fullName evidence="1">Uncharacterized protein</fullName>
    </submittedName>
</protein>
<evidence type="ECO:0000313" key="2">
    <source>
        <dbReference type="Proteomes" id="UP000265964"/>
    </source>
</evidence>
<name>A0A3A1YHV4_9GAMM</name>
<dbReference type="Proteomes" id="UP000265964">
    <property type="component" value="Unassembled WGS sequence"/>
</dbReference>
<organism evidence="1 2">
    <name type="scientific">Psittacicella gerlachiana</name>
    <dbReference type="NCBI Taxonomy" id="2028574"/>
    <lineage>
        <taxon>Bacteria</taxon>
        <taxon>Pseudomonadati</taxon>
        <taxon>Pseudomonadota</taxon>
        <taxon>Gammaproteobacteria</taxon>
        <taxon>Pasteurellales</taxon>
        <taxon>Psittacicellaceae</taxon>
        <taxon>Psittacicella</taxon>
    </lineage>
</organism>
<dbReference type="EMBL" id="NRJF01000055">
    <property type="protein sequence ID" value="RIY36788.1"/>
    <property type="molecule type" value="Genomic_DNA"/>
</dbReference>
<dbReference type="RefSeq" id="WP_119534366.1">
    <property type="nucleotide sequence ID" value="NZ_NRJF01000055.1"/>
</dbReference>
<dbReference type="OrthoDB" id="9998757at2"/>
<accession>A0A3A1YHV4</accession>
<gene>
    <name evidence="1" type="ORF">CKF59_02285</name>
</gene>
<comment type="caution">
    <text evidence="1">The sequence shown here is derived from an EMBL/GenBank/DDBJ whole genome shotgun (WGS) entry which is preliminary data.</text>
</comment>